<evidence type="ECO:0000256" key="4">
    <source>
        <dbReference type="SAM" id="MobiDB-lite"/>
    </source>
</evidence>
<dbReference type="InterPro" id="IPR036882">
    <property type="entry name" value="Alba-like_dom_sf"/>
</dbReference>
<dbReference type="PANTHER" id="PTHR28256:SF1">
    <property type="entry name" value="RIBONUCLEASES P_MRP PROTEIN SUBUNIT POP7"/>
    <property type="match status" value="1"/>
</dbReference>
<feature type="region of interest" description="Disordered" evidence="4">
    <location>
        <begin position="1"/>
        <end position="39"/>
    </location>
</feature>
<accession>A0A2A9PF84</accession>
<dbReference type="GO" id="GO:0000172">
    <property type="term" value="C:ribonuclease MRP complex"/>
    <property type="evidence" value="ECO:0007669"/>
    <property type="project" value="InterPro"/>
</dbReference>
<dbReference type="GO" id="GO:0003723">
    <property type="term" value="F:RNA binding"/>
    <property type="evidence" value="ECO:0007669"/>
    <property type="project" value="TreeGrafter"/>
</dbReference>
<dbReference type="STRING" id="268505.A0A2A9PF84"/>
<evidence type="ECO:0000313" key="5">
    <source>
        <dbReference type="EMBL" id="PFH59547.1"/>
    </source>
</evidence>
<dbReference type="OrthoDB" id="5416589at2759"/>
<dbReference type="GO" id="GO:0000294">
    <property type="term" value="P:nuclear-transcribed mRNA catabolic process, RNase MRP-dependent"/>
    <property type="evidence" value="ECO:0007669"/>
    <property type="project" value="TreeGrafter"/>
</dbReference>
<protein>
    <submittedName>
        <fullName evidence="5">Uncharacterized protein</fullName>
    </submittedName>
</protein>
<dbReference type="EMBL" id="LAZP02000191">
    <property type="protein sequence ID" value="PFH59547.1"/>
    <property type="molecule type" value="Genomic_DNA"/>
</dbReference>
<comment type="subcellular location">
    <subcellularLocation>
        <location evidence="1">Nucleus</location>
    </subcellularLocation>
</comment>
<sequence>MTAPEPTPNSASCRPVDKLPPIPHGAKVRKRPLLRRQASSSSKRSLIYVSSSTPFMSVVNRVQRQLDKSLRDGDALFAPRNASLAARVQALRQDDASVAAGRKAVTVTGAGKAIEKTLAVAGWFENKGDCVVEIRTDTVGTVDDVLPADGEEADDESRVRRLSCLEVVVRLK</sequence>
<dbReference type="InterPro" id="IPR014612">
    <property type="entry name" value="Pop7/Rpp20"/>
</dbReference>
<dbReference type="GO" id="GO:0000171">
    <property type="term" value="F:ribonuclease MRP activity"/>
    <property type="evidence" value="ECO:0007669"/>
    <property type="project" value="TreeGrafter"/>
</dbReference>
<organism evidence="5 6">
    <name type="scientific">Ophiocordyceps unilateralis</name>
    <name type="common">Zombie-ant fungus</name>
    <name type="synonym">Torrubia unilateralis</name>
    <dbReference type="NCBI Taxonomy" id="268505"/>
    <lineage>
        <taxon>Eukaryota</taxon>
        <taxon>Fungi</taxon>
        <taxon>Dikarya</taxon>
        <taxon>Ascomycota</taxon>
        <taxon>Pezizomycotina</taxon>
        <taxon>Sordariomycetes</taxon>
        <taxon>Hypocreomycetidae</taxon>
        <taxon>Hypocreales</taxon>
        <taxon>Ophiocordycipitaceae</taxon>
        <taxon>Ophiocordyceps</taxon>
    </lineage>
</organism>
<dbReference type="GO" id="GO:0004526">
    <property type="term" value="F:ribonuclease P activity"/>
    <property type="evidence" value="ECO:0007669"/>
    <property type="project" value="TreeGrafter"/>
</dbReference>
<dbReference type="GO" id="GO:0034965">
    <property type="term" value="P:intronic box C/D snoRNA processing"/>
    <property type="evidence" value="ECO:0007669"/>
    <property type="project" value="TreeGrafter"/>
</dbReference>
<dbReference type="GO" id="GO:0006364">
    <property type="term" value="P:rRNA processing"/>
    <property type="evidence" value="ECO:0007669"/>
    <property type="project" value="TreeGrafter"/>
</dbReference>
<dbReference type="PANTHER" id="PTHR28256">
    <property type="entry name" value="RIBONUCLEASES P/MRP PROTEIN SUBUNIT POP7"/>
    <property type="match status" value="1"/>
</dbReference>
<evidence type="ECO:0000256" key="1">
    <source>
        <dbReference type="ARBA" id="ARBA00004123"/>
    </source>
</evidence>
<reference evidence="5 6" key="1">
    <citation type="journal article" date="2015" name="BMC Genomics">
        <title>Gene expression during zombie ant biting behavior reflects the complexity underlying fungal parasitic behavioral manipulation.</title>
        <authorList>
            <person name="de Bekker C."/>
            <person name="Ohm R.A."/>
            <person name="Loreto R.G."/>
            <person name="Sebastian A."/>
            <person name="Albert I."/>
            <person name="Merrow M."/>
            <person name="Brachmann A."/>
            <person name="Hughes D.P."/>
        </authorList>
    </citation>
    <scope>NUCLEOTIDE SEQUENCE [LARGE SCALE GENOMIC DNA]</scope>
    <source>
        <strain evidence="5 6">SC16a</strain>
    </source>
</reference>
<dbReference type="Pfam" id="PF12328">
    <property type="entry name" value="Rpp20"/>
    <property type="match status" value="1"/>
</dbReference>
<dbReference type="Gene3D" id="3.30.110.20">
    <property type="entry name" value="Alba-like domain"/>
    <property type="match status" value="1"/>
</dbReference>
<gene>
    <name evidence="5" type="ORF">XA68_12214</name>
</gene>
<keyword evidence="6" id="KW-1185">Reference proteome</keyword>
<dbReference type="InterPro" id="IPR020241">
    <property type="entry name" value="RNase_P/MRP_Pop7_fungi"/>
</dbReference>
<keyword evidence="3" id="KW-0539">Nucleus</keyword>
<evidence type="ECO:0000256" key="3">
    <source>
        <dbReference type="ARBA" id="ARBA00023242"/>
    </source>
</evidence>
<comment type="caution">
    <text evidence="5">The sequence shown here is derived from an EMBL/GenBank/DDBJ whole genome shotgun (WGS) entry which is preliminary data.</text>
</comment>
<reference evidence="5 6" key="2">
    <citation type="journal article" date="2017" name="Sci. Rep.">
        <title>Ant-infecting Ophiocordyceps genomes reveal a high diversity of potential behavioral manipulation genes and a possible major role for enterotoxins.</title>
        <authorList>
            <person name="de Bekker C."/>
            <person name="Ohm R.A."/>
            <person name="Evans H.C."/>
            <person name="Brachmann A."/>
            <person name="Hughes D.P."/>
        </authorList>
    </citation>
    <scope>NUCLEOTIDE SEQUENCE [LARGE SCALE GENOMIC DNA]</scope>
    <source>
        <strain evidence="5 6">SC16a</strain>
    </source>
</reference>
<dbReference type="GO" id="GO:0005655">
    <property type="term" value="C:nucleolar ribonuclease P complex"/>
    <property type="evidence" value="ECO:0007669"/>
    <property type="project" value="InterPro"/>
</dbReference>
<dbReference type="Proteomes" id="UP000037136">
    <property type="component" value="Unassembled WGS sequence"/>
</dbReference>
<dbReference type="AlphaFoldDB" id="A0A2A9PF84"/>
<keyword evidence="2" id="KW-0819">tRNA processing</keyword>
<name>A0A2A9PF84_OPHUN</name>
<evidence type="ECO:0000256" key="2">
    <source>
        <dbReference type="ARBA" id="ARBA00022694"/>
    </source>
</evidence>
<proteinExistence type="predicted"/>
<dbReference type="GO" id="GO:0001682">
    <property type="term" value="P:tRNA 5'-leader removal"/>
    <property type="evidence" value="ECO:0007669"/>
    <property type="project" value="InterPro"/>
</dbReference>
<evidence type="ECO:0000313" key="6">
    <source>
        <dbReference type="Proteomes" id="UP000037136"/>
    </source>
</evidence>